<dbReference type="Proteomes" id="UP000551327">
    <property type="component" value="Unassembled WGS sequence"/>
</dbReference>
<organism evidence="4 5">
    <name type="scientific">Novosphingobium piscinae</name>
    <dbReference type="NCBI Taxonomy" id="1507448"/>
    <lineage>
        <taxon>Bacteria</taxon>
        <taxon>Pseudomonadati</taxon>
        <taxon>Pseudomonadota</taxon>
        <taxon>Alphaproteobacteria</taxon>
        <taxon>Sphingomonadales</taxon>
        <taxon>Sphingomonadaceae</taxon>
        <taxon>Novosphingobium</taxon>
    </lineage>
</organism>
<evidence type="ECO:0000313" key="5">
    <source>
        <dbReference type="Proteomes" id="UP000551327"/>
    </source>
</evidence>
<dbReference type="PANTHER" id="PTHR48081">
    <property type="entry name" value="AB HYDROLASE SUPERFAMILY PROTEIN C4A8.06C"/>
    <property type="match status" value="1"/>
</dbReference>
<comment type="caution">
    <text evidence="4">The sequence shown here is derived from an EMBL/GenBank/DDBJ whole genome shotgun (WGS) entry which is preliminary data.</text>
</comment>
<dbReference type="InterPro" id="IPR029058">
    <property type="entry name" value="AB_hydrolase_fold"/>
</dbReference>
<name>A0A7X1G0M4_9SPHN</name>
<proteinExistence type="predicted"/>
<dbReference type="AlphaFoldDB" id="A0A7X1G0M4"/>
<evidence type="ECO:0000313" key="4">
    <source>
        <dbReference type="EMBL" id="MBC2669817.1"/>
    </source>
</evidence>
<feature type="domain" description="BD-FAE-like" evidence="3">
    <location>
        <begin position="172"/>
        <end position="217"/>
    </location>
</feature>
<keyword evidence="2" id="KW-0732">Signal</keyword>
<dbReference type="InterPro" id="IPR050300">
    <property type="entry name" value="GDXG_lipolytic_enzyme"/>
</dbReference>
<gene>
    <name evidence="4" type="ORF">H7F53_11740</name>
</gene>
<feature type="chain" id="PRO_5030509428" evidence="2">
    <location>
        <begin position="36"/>
        <end position="320"/>
    </location>
</feature>
<keyword evidence="5" id="KW-1185">Reference proteome</keyword>
<keyword evidence="1 4" id="KW-0378">Hydrolase</keyword>
<dbReference type="InterPro" id="IPR049492">
    <property type="entry name" value="BD-FAE-like_dom"/>
</dbReference>
<dbReference type="Gene3D" id="3.40.50.1820">
    <property type="entry name" value="alpha/beta hydrolase"/>
    <property type="match status" value="1"/>
</dbReference>
<dbReference type="SUPFAM" id="SSF53474">
    <property type="entry name" value="alpha/beta-Hydrolases"/>
    <property type="match status" value="1"/>
</dbReference>
<evidence type="ECO:0000259" key="3">
    <source>
        <dbReference type="Pfam" id="PF20434"/>
    </source>
</evidence>
<feature type="signal peptide" evidence="2">
    <location>
        <begin position="1"/>
        <end position="35"/>
    </location>
</feature>
<protein>
    <submittedName>
        <fullName evidence="4">Alpha/beta hydrolase fold domain-containing protein</fullName>
    </submittedName>
</protein>
<evidence type="ECO:0000256" key="1">
    <source>
        <dbReference type="ARBA" id="ARBA00022801"/>
    </source>
</evidence>
<sequence>MPRHAHCPRPRLRPLARLSLSVFALLALPAAAAVAAPGPELPLWPGVAPGSEDWTQPEQVLADGANGRRVINVSVPTMTVYRPARGRGNGTAIIVAPGGGMRVLAIDSGGTRVAEWLSARGFTAVLLKYRIRQQDPARAAAVPRPSPDAPELTIVRANADPAQDDPAMASVYRMAVADAAQAIRLVRGHARDWRIDPARVGILGFSAGGGVAVGTALAEPGPGYPAFVATLFGPALADVTVPAAAPPLFMAVRQDHWNVTPGLVALFSTWRAARKPAELHVYDMANGQIGMAPTGTPIDGWKDRLLEWLALRGFAPRPRR</sequence>
<dbReference type="Pfam" id="PF20434">
    <property type="entry name" value="BD-FAE"/>
    <property type="match status" value="1"/>
</dbReference>
<dbReference type="PANTHER" id="PTHR48081:SF6">
    <property type="entry name" value="PEPTIDASE S9 PROLYL OLIGOPEPTIDASE CATALYTIC DOMAIN-CONTAINING PROTEIN"/>
    <property type="match status" value="1"/>
</dbReference>
<dbReference type="EMBL" id="JACLAX010000011">
    <property type="protein sequence ID" value="MBC2669817.1"/>
    <property type="molecule type" value="Genomic_DNA"/>
</dbReference>
<accession>A0A7X1G0M4</accession>
<reference evidence="4 5" key="1">
    <citation type="submission" date="2020-08" db="EMBL/GenBank/DDBJ databases">
        <title>The genome sequence of type strain Novosphingobium piscinae KCTC 42194.</title>
        <authorList>
            <person name="Liu Y."/>
        </authorList>
    </citation>
    <scope>NUCLEOTIDE SEQUENCE [LARGE SCALE GENOMIC DNA]</scope>
    <source>
        <strain evidence="4 5">KCTC 42194</strain>
    </source>
</reference>
<dbReference type="RefSeq" id="WP_185679681.1">
    <property type="nucleotide sequence ID" value="NZ_JACLAX010000011.1"/>
</dbReference>
<evidence type="ECO:0000256" key="2">
    <source>
        <dbReference type="SAM" id="SignalP"/>
    </source>
</evidence>
<dbReference type="GO" id="GO:0016787">
    <property type="term" value="F:hydrolase activity"/>
    <property type="evidence" value="ECO:0007669"/>
    <property type="project" value="UniProtKB-KW"/>
</dbReference>